<dbReference type="Pfam" id="PF22960">
    <property type="entry name" value="WHD_UBR1"/>
    <property type="match status" value="1"/>
</dbReference>
<dbReference type="InterPro" id="IPR039164">
    <property type="entry name" value="UBR1-like"/>
</dbReference>
<dbReference type="GO" id="GO:0008270">
    <property type="term" value="F:zinc ion binding"/>
    <property type="evidence" value="ECO:0007669"/>
    <property type="project" value="UniProtKB-UniRule"/>
</dbReference>
<dbReference type="PROSITE" id="PS51157">
    <property type="entry name" value="ZF_UBR"/>
    <property type="match status" value="1"/>
</dbReference>
<comment type="catalytic activity">
    <reaction evidence="1 10">
        <text>S-ubiquitinyl-[E2 ubiquitin-conjugating enzyme]-L-cysteine + [acceptor protein]-L-lysine = [E2 ubiquitin-conjugating enzyme]-L-cysteine + N(6)-ubiquitinyl-[acceptor protein]-L-lysine.</text>
        <dbReference type="EC" id="2.3.2.27"/>
    </reaction>
</comment>
<dbReference type="InterPro" id="IPR014719">
    <property type="entry name" value="Ribosomal_bL12_C/ClpS-like"/>
</dbReference>
<dbReference type="SUPFAM" id="SSF46785">
    <property type="entry name" value="Winged helix' DNA-binding domain"/>
    <property type="match status" value="1"/>
</dbReference>
<dbReference type="SMART" id="SM00396">
    <property type="entry name" value="ZnF_UBR1"/>
    <property type="match status" value="1"/>
</dbReference>
<dbReference type="FunFam" id="2.10.110.30:FF:000001">
    <property type="entry name" value="E3 ubiquitin-protein ligase UBR2 isoform 1"/>
    <property type="match status" value="1"/>
</dbReference>
<keyword evidence="11" id="KW-0175">Coiled coil</keyword>
<evidence type="ECO:0000256" key="9">
    <source>
        <dbReference type="PROSITE-ProRule" id="PRU00508"/>
    </source>
</evidence>
<comment type="similarity">
    <text evidence="8 10">Belongs to the E3 ubiquitin-protein ligase UBR1-like family.</text>
</comment>
<dbReference type="EC" id="2.3.2.27" evidence="10"/>
<evidence type="ECO:0000313" key="14">
    <source>
        <dbReference type="Proteomes" id="UP000789342"/>
    </source>
</evidence>
<evidence type="ECO:0000256" key="5">
    <source>
        <dbReference type="ARBA" id="ARBA00022771"/>
    </source>
</evidence>
<dbReference type="Gene3D" id="2.10.110.30">
    <property type="match status" value="1"/>
</dbReference>
<dbReference type="SUPFAM" id="SSF54736">
    <property type="entry name" value="ClpS-like"/>
    <property type="match status" value="1"/>
</dbReference>
<evidence type="ECO:0000256" key="11">
    <source>
        <dbReference type="SAM" id="Coils"/>
    </source>
</evidence>
<keyword evidence="3 10" id="KW-0808">Transferase</keyword>
<keyword evidence="7 10" id="KW-0862">Zinc</keyword>
<evidence type="ECO:0000256" key="2">
    <source>
        <dbReference type="ARBA" id="ARBA00004906"/>
    </source>
</evidence>
<proteinExistence type="inferred from homology"/>
<comment type="pathway">
    <text evidence="2 10">Protein modification; protein ubiquitination.</text>
</comment>
<dbReference type="InterPro" id="IPR003769">
    <property type="entry name" value="ClpS_core"/>
</dbReference>
<dbReference type="Gene3D" id="3.30.1390.10">
    <property type="match status" value="1"/>
</dbReference>
<dbReference type="GO" id="GO:0061630">
    <property type="term" value="F:ubiquitin protein ligase activity"/>
    <property type="evidence" value="ECO:0007669"/>
    <property type="project" value="UniProtKB-UniRule"/>
</dbReference>
<evidence type="ECO:0000313" key="13">
    <source>
        <dbReference type="EMBL" id="CAG8595325.1"/>
    </source>
</evidence>
<dbReference type="InterPro" id="IPR003126">
    <property type="entry name" value="Znf_UBR"/>
</dbReference>
<dbReference type="Pfam" id="PF02617">
    <property type="entry name" value="ClpS"/>
    <property type="match status" value="1"/>
</dbReference>
<gene>
    <name evidence="13" type="ORF">AMORRO_LOCUS7535</name>
</gene>
<dbReference type="Gene3D" id="1.10.10.2670">
    <property type="entry name" value="E3 ubiquitin-protein ligase"/>
    <property type="match status" value="1"/>
</dbReference>
<dbReference type="InterPro" id="IPR036390">
    <property type="entry name" value="WH_DNA-bd_sf"/>
</dbReference>
<dbReference type="CDD" id="cd16482">
    <property type="entry name" value="RING-H2_UBR1-like"/>
    <property type="match status" value="1"/>
</dbReference>
<dbReference type="GO" id="GO:0000151">
    <property type="term" value="C:ubiquitin ligase complex"/>
    <property type="evidence" value="ECO:0007669"/>
    <property type="project" value="TreeGrafter"/>
</dbReference>
<name>A0A9N9C9D2_9GLOM</name>
<comment type="function">
    <text evidence="10">Ubiquitin ligase protein which is a component of the N-end rule pathway. Recognizes and binds to proteins bearing specific N-terminal residues that are destabilizing according to the N-end rule, leading to their ubiquitination and subsequent degradation.</text>
</comment>
<feature type="domain" description="UBR-type" evidence="12">
    <location>
        <begin position="87"/>
        <end position="158"/>
    </location>
</feature>
<dbReference type="Pfam" id="PF02207">
    <property type="entry name" value="zf-UBR"/>
    <property type="match status" value="1"/>
</dbReference>
<evidence type="ECO:0000256" key="10">
    <source>
        <dbReference type="RuleBase" id="RU366018"/>
    </source>
</evidence>
<dbReference type="OrthoDB" id="26387at2759"/>
<evidence type="ECO:0000256" key="6">
    <source>
        <dbReference type="ARBA" id="ARBA00022786"/>
    </source>
</evidence>
<dbReference type="GO" id="GO:0005737">
    <property type="term" value="C:cytoplasm"/>
    <property type="evidence" value="ECO:0007669"/>
    <property type="project" value="TreeGrafter"/>
</dbReference>
<accession>A0A9N9C9D2</accession>
<evidence type="ECO:0000259" key="12">
    <source>
        <dbReference type="PROSITE" id="PS51157"/>
    </source>
</evidence>
<dbReference type="InterPro" id="IPR055194">
    <property type="entry name" value="UBR1-like_WH"/>
</dbReference>
<dbReference type="CDD" id="cd19673">
    <property type="entry name" value="UBR-box_UBR3"/>
    <property type="match status" value="1"/>
</dbReference>
<sequence>MESEASPSTSKQPLSKYLRSCHKTFDYRLTDNAQQKILERLFSEFWRSNDEYRTLFFPNGFGEGPDAYKLSLSQGGRTEYSPSQKGKACGHVFKKGEGVYRCRDCGLDETCVFCSRCFHATNHEGHDIIFAVGGSGGCCDCGDPEAWKRPIHCIYHSPEDTTSADLEDIQSKEDLPPDLLNSMHETISTVLDFMLETLSASPEDISPPLNESEVRQEAIDVANSINDTDSSAEEEKLFAVILWNDENHSFNEVIDHVVDATECTKEVAKNMAERVDSYGRDIVELSEDIPRLLTISREISSIGLAVTVRSARDTFREGMCGLFIDWLKDLVKGKIRSNGTLLGDIVCEELCKEWKRPHLTKHPRIKEHDEKNRAYNEVFIGDRQNAYMSDDEVMVVIENDNGPPVDIDYNQSSGYGGDYDVSMEEESDDTIEPMDEDESIIQRGTTLMQSIADFKKKLRLDVLLHLDVRLWKEARSGLRELYVRTLLVNPEYKKIMGIRFARNYVKLAKAFLTPDREPEHSILLFSVQLFTVPTISTILVAQYNLLSTIFAMLYTFFTSNTVGGIADVNPHAKIDCDSDSFKNRRYFHVFQDLRYIVNNDDVKKAVPKHRHYLSQYLNLISLFQGMNPNVRATQQHIEYENDSWVNAFNVTLQIAKSCRQYSECYTGNTETLNKMDETSDEQQKESIICEWGTSTPDSYGPFAKSDKFSDVGNDDRDNTTTSLREQEFHDVVFPQNPYFLSFRVVKFEVATQPISFHHPLHWFLAELLEHIELLDDDMLKQHGWSSFKNMMLGFDVNSEEELNQRAKEKILCILDYPLRVLVLLVQIRSGLWVRNGFGIRGQCHHYREVSFRENTYDEDILLLQTAFVILDPNLVLASILDRFDLVDWFNGITNHKVYDNTQLSFIAEELLALLIVCVSERANVAGLNIEQEIRREIIHGLCLGPLAYSELAKRISDRLTQDLLFDKILFELSNYRPPDTLTDHGIYELKDQYFEEVDPYFIHYSRNNREEAEEALRNRMRKKMDNSEKQSASPLIIPKLIPITSGPYVRLGNLLHARLLNQIVYYALWHVKTDEKIKSDTLVDEALHLVMLALLDKNNDIIQEIKRKGKQKAVDESANAGEGVTGFVYYAVSDCFHEEGRSATKAQGTSLLDLLLQLSCEQNFKEFHYKIEFIIDKFEQLGNDSAKLIIRKHREKLRAELQSKGGEESELTEYERKKKAAKERQKKIMEQFAIAQQSFIDKNEELYDEYDEMDQDWEMPSNEDHLGENNLIPSETVWPYPTGTCIVCQEETNASSLYGMLGLIQPSTLLRRTPFENSDYVFEVIELSENLDCKYDRSTRSLANPSSINGFPSNSCRAGMYASTCGHLMHVKCFDNYFASLEQRHQLQLARNQPEDVKRKEFICPLCKSLGNVLLPVVWKSKKEVYPGVLKVDVDFNTWLCDNIGLGLEKVNENTHFTPSGSSMLLSSVEFARRFPPSFSSGTTSEVRDLADNGYPQNISQVPINQPRRRDSGGAGRIRDAFAQIVHMLRTPTAIHTANEAGVTTVTLGEIHSLPVTSSISIAGSSEDDDQETIRRMYNRLHEVIQMYRRNFSEMTFQHVSIKSAEYMWDLFGYTISCIEISQRGLNNTNSEGVTGITLVDGINAQTLTLLRVLSETILTYINTMLIGQRGELGLKQLSSHRIQQIFYGHPVFQQCDGNSVQTLISGPVADSSKKVNGIFGPSFQFTKVKPLLLEDPFLVLVEISMFTASAADYEIHHMMRLLFTAEIVRAIISMVESTINEGEKSWKNDQRLKNNFGNSQSFSEPQSTRDFVIWLLQQVGYKENDVTKFFDDIDGKTFLKMIQSFCLPYLRKCIILLHTRYGVVFPINLLDNSDSEKSEFSRLSKLLGLPSLEQICSLCNNTNTSDETILAIIAGWCHHLYTLRQEPLPTVNSSDSDHEFLVSSGISSSNKRQNISVRMNHPAVFELVLLPRNLDALFEESLKRACKKCNTVPHESALCLLCGNF</sequence>
<dbReference type="GO" id="GO:0016567">
    <property type="term" value="P:protein ubiquitination"/>
    <property type="evidence" value="ECO:0007669"/>
    <property type="project" value="UniProtKB-UniRule"/>
</dbReference>
<feature type="non-terminal residue" evidence="13">
    <location>
        <position position="1"/>
    </location>
</feature>
<dbReference type="EMBL" id="CAJVPV010005751">
    <property type="protein sequence ID" value="CAG8595325.1"/>
    <property type="molecule type" value="Genomic_DNA"/>
</dbReference>
<feature type="coiled-coil region" evidence="11">
    <location>
        <begin position="1204"/>
        <end position="1231"/>
    </location>
</feature>
<evidence type="ECO:0000256" key="7">
    <source>
        <dbReference type="ARBA" id="ARBA00022833"/>
    </source>
</evidence>
<dbReference type="PANTHER" id="PTHR21497:SF24">
    <property type="entry name" value="E3 UBIQUITIN-PROTEIN LIGASE UBR1"/>
    <property type="match status" value="1"/>
</dbReference>
<protein>
    <recommendedName>
        <fullName evidence="10">E3 ubiquitin-protein ligase</fullName>
        <ecNumber evidence="10">2.3.2.27</ecNumber>
    </recommendedName>
</protein>
<evidence type="ECO:0000256" key="4">
    <source>
        <dbReference type="ARBA" id="ARBA00022723"/>
    </source>
</evidence>
<organism evidence="13 14">
    <name type="scientific">Acaulospora morrowiae</name>
    <dbReference type="NCBI Taxonomy" id="94023"/>
    <lineage>
        <taxon>Eukaryota</taxon>
        <taxon>Fungi</taxon>
        <taxon>Fungi incertae sedis</taxon>
        <taxon>Mucoromycota</taxon>
        <taxon>Glomeromycotina</taxon>
        <taxon>Glomeromycetes</taxon>
        <taxon>Diversisporales</taxon>
        <taxon>Acaulosporaceae</taxon>
        <taxon>Acaulospora</taxon>
    </lineage>
</organism>
<evidence type="ECO:0000256" key="3">
    <source>
        <dbReference type="ARBA" id="ARBA00022679"/>
    </source>
</evidence>
<dbReference type="Pfam" id="PF18995">
    <property type="entry name" value="PRT6_C"/>
    <property type="match status" value="1"/>
</dbReference>
<keyword evidence="4 10" id="KW-0479">Metal-binding</keyword>
<dbReference type="InterPro" id="IPR044046">
    <property type="entry name" value="E3_ligase_UBR-like_C"/>
</dbReference>
<keyword evidence="6 10" id="KW-0833">Ubl conjugation pathway</keyword>
<keyword evidence="14" id="KW-1185">Reference proteome</keyword>
<dbReference type="GO" id="GO:0071596">
    <property type="term" value="P:ubiquitin-dependent protein catabolic process via the N-end rule pathway"/>
    <property type="evidence" value="ECO:0007669"/>
    <property type="project" value="UniProtKB-UniRule"/>
</dbReference>
<evidence type="ECO:0000256" key="1">
    <source>
        <dbReference type="ARBA" id="ARBA00000900"/>
    </source>
</evidence>
<reference evidence="13" key="1">
    <citation type="submission" date="2021-06" db="EMBL/GenBank/DDBJ databases">
        <authorList>
            <person name="Kallberg Y."/>
            <person name="Tangrot J."/>
            <person name="Rosling A."/>
        </authorList>
    </citation>
    <scope>NUCLEOTIDE SEQUENCE</scope>
    <source>
        <strain evidence="13">CL551</strain>
    </source>
</reference>
<dbReference type="InterPro" id="IPR042065">
    <property type="entry name" value="E3_ELL-like"/>
</dbReference>
<dbReference type="Proteomes" id="UP000789342">
    <property type="component" value="Unassembled WGS sequence"/>
</dbReference>
<comment type="caution">
    <text evidence="13">The sequence shown here is derived from an EMBL/GenBank/DDBJ whole genome shotgun (WGS) entry which is preliminary data.</text>
</comment>
<keyword evidence="5 10" id="KW-0863">Zinc-finger</keyword>
<evidence type="ECO:0000256" key="8">
    <source>
        <dbReference type="ARBA" id="ARBA00046341"/>
    </source>
</evidence>
<feature type="zinc finger region" description="UBR-type" evidence="9">
    <location>
        <begin position="87"/>
        <end position="158"/>
    </location>
</feature>
<dbReference type="PANTHER" id="PTHR21497">
    <property type="entry name" value="UBIQUITIN LIGASE E3 ALPHA-RELATED"/>
    <property type="match status" value="1"/>
</dbReference>